<evidence type="ECO:0000256" key="7">
    <source>
        <dbReference type="SAM" id="SignalP"/>
    </source>
</evidence>
<comment type="caution">
    <text evidence="8">The sequence shown here is derived from an EMBL/GenBank/DDBJ whole genome shotgun (WGS) entry which is preliminary data.</text>
</comment>
<feature type="compositionally biased region" description="Basic and acidic residues" evidence="6">
    <location>
        <begin position="125"/>
        <end position="142"/>
    </location>
</feature>
<proteinExistence type="inferred from homology"/>
<reference evidence="8" key="1">
    <citation type="submission" date="2020-12" db="EMBL/GenBank/DDBJ databases">
        <title>Oil enriched cultivation method for isolating marine PHA-producing bacteria.</title>
        <authorList>
            <person name="Zheng W."/>
            <person name="Yu S."/>
            <person name="Huang Y."/>
        </authorList>
    </citation>
    <scope>NUCLEOTIDE SEQUENCE</scope>
    <source>
        <strain evidence="8">SY-2-12</strain>
    </source>
</reference>
<keyword evidence="5" id="KW-0406">Ion transport</keyword>
<dbReference type="EMBL" id="JAEKJZ010000001">
    <property type="protein sequence ID" value="MBN9670492.1"/>
    <property type="molecule type" value="Genomic_DNA"/>
</dbReference>
<feature type="signal peptide" evidence="7">
    <location>
        <begin position="1"/>
        <end position="25"/>
    </location>
</feature>
<dbReference type="Gene3D" id="3.40.50.1980">
    <property type="entry name" value="Nitrogenase molybdenum iron protein domain"/>
    <property type="match status" value="3"/>
</dbReference>
<dbReference type="GO" id="GO:0006829">
    <property type="term" value="P:zinc ion transport"/>
    <property type="evidence" value="ECO:0007669"/>
    <property type="project" value="UniProtKB-KW"/>
</dbReference>
<organism evidence="8 9">
    <name type="scientific">Roseibium aggregatum</name>
    <dbReference type="NCBI Taxonomy" id="187304"/>
    <lineage>
        <taxon>Bacteria</taxon>
        <taxon>Pseudomonadati</taxon>
        <taxon>Pseudomonadota</taxon>
        <taxon>Alphaproteobacteria</taxon>
        <taxon>Hyphomicrobiales</taxon>
        <taxon>Stappiaceae</taxon>
        <taxon>Roseibium</taxon>
    </lineage>
</organism>
<dbReference type="AlphaFoldDB" id="A0A939EDC6"/>
<keyword evidence="3" id="KW-0813">Transport</keyword>
<dbReference type="Proteomes" id="UP000664096">
    <property type="component" value="Unassembled WGS sequence"/>
</dbReference>
<feature type="compositionally biased region" description="Basic and acidic residues" evidence="6">
    <location>
        <begin position="151"/>
        <end position="197"/>
    </location>
</feature>
<dbReference type="InterPro" id="IPR050492">
    <property type="entry name" value="Bact_metal-bind_prot9"/>
</dbReference>
<evidence type="ECO:0000313" key="9">
    <source>
        <dbReference type="Proteomes" id="UP000664096"/>
    </source>
</evidence>
<feature type="region of interest" description="Disordered" evidence="6">
    <location>
        <begin position="125"/>
        <end position="197"/>
    </location>
</feature>
<evidence type="ECO:0000256" key="4">
    <source>
        <dbReference type="ARBA" id="ARBA00022729"/>
    </source>
</evidence>
<evidence type="ECO:0000256" key="5">
    <source>
        <dbReference type="ARBA" id="ARBA00022906"/>
    </source>
</evidence>
<dbReference type="SUPFAM" id="SSF53807">
    <property type="entry name" value="Helical backbone' metal receptor"/>
    <property type="match status" value="1"/>
</dbReference>
<evidence type="ECO:0000256" key="2">
    <source>
        <dbReference type="ARBA" id="ARBA00015915"/>
    </source>
</evidence>
<keyword evidence="5" id="KW-0864">Zinc transport</keyword>
<sequence length="369" mass="39926">MTSRFSVPALAGSLCLVSAGTPALADALTVVTTIKPIHSIAAAVMKGVGEPHILIDGAASPHGFALKPSQATLLQGADVVFWVGPELSLSLEKPIHSMASKAEVIALMDADGIEQLDIREGANFDAHDHGHADEHGHEHDEDAHGDDDGDGHEHEHEDHADEHDDHEEHADHADHEEHDHEEEHASEDHHDHDHGEEKDAHIWLNPQNGIAIAGAMAETLAKIDPENAGTYQANAAAFAKRIQDQEKQIAAELEPVSGKKFVVFHDAYHHFEHHFDFEASGAITVSPETLASADRIAEIQHRIEELDVTCVFQEPQFEAKLVDVALEGSGARKGTLDPLGTQLENGPDLYPQLLENLARSLSDCLSGQS</sequence>
<protein>
    <recommendedName>
        <fullName evidence="2">High-affinity zinc uptake system protein ZnuA</fullName>
    </recommendedName>
</protein>
<accession>A0A939EDC6</accession>
<keyword evidence="5" id="KW-0862">Zinc</keyword>
<dbReference type="InterPro" id="IPR006127">
    <property type="entry name" value="ZnuA-like"/>
</dbReference>
<gene>
    <name evidence="8" type="ORF">JF539_09100</name>
</gene>
<dbReference type="Pfam" id="PF01297">
    <property type="entry name" value="ZnuA"/>
    <property type="match status" value="1"/>
</dbReference>
<dbReference type="GO" id="GO:0046872">
    <property type="term" value="F:metal ion binding"/>
    <property type="evidence" value="ECO:0007669"/>
    <property type="project" value="InterPro"/>
</dbReference>
<comment type="similarity">
    <text evidence="1">Belongs to the bacterial solute-binding protein 9 family.</text>
</comment>
<feature type="chain" id="PRO_5037303024" description="High-affinity zinc uptake system protein ZnuA" evidence="7">
    <location>
        <begin position="26"/>
        <end position="369"/>
    </location>
</feature>
<evidence type="ECO:0000256" key="1">
    <source>
        <dbReference type="ARBA" id="ARBA00011028"/>
    </source>
</evidence>
<evidence type="ECO:0000256" key="6">
    <source>
        <dbReference type="SAM" id="MobiDB-lite"/>
    </source>
</evidence>
<dbReference type="PANTHER" id="PTHR42953">
    <property type="entry name" value="HIGH-AFFINITY ZINC UPTAKE SYSTEM PROTEIN ZNUA-RELATED"/>
    <property type="match status" value="1"/>
</dbReference>
<dbReference type="RefSeq" id="WP_207139972.1">
    <property type="nucleotide sequence ID" value="NZ_JAEKJZ010000001.1"/>
</dbReference>
<evidence type="ECO:0000256" key="3">
    <source>
        <dbReference type="ARBA" id="ARBA00022448"/>
    </source>
</evidence>
<dbReference type="PANTHER" id="PTHR42953:SF3">
    <property type="entry name" value="HIGH-AFFINITY ZINC UPTAKE SYSTEM PROTEIN ZNUA"/>
    <property type="match status" value="1"/>
</dbReference>
<evidence type="ECO:0000313" key="8">
    <source>
        <dbReference type="EMBL" id="MBN9670492.1"/>
    </source>
</evidence>
<name>A0A939EDC6_9HYPH</name>
<keyword evidence="4 7" id="KW-0732">Signal</keyword>